<dbReference type="Proteomes" id="UP000516304">
    <property type="component" value="Chromosome TIRI35C"/>
</dbReference>
<gene>
    <name evidence="1" type="ORF">TIRI35C_0175</name>
</gene>
<dbReference type="RefSeq" id="WP_343044027.1">
    <property type="nucleotide sequence ID" value="NZ_LR881183.1"/>
</dbReference>
<accession>A0A7G2D499</accession>
<dbReference type="AlphaFoldDB" id="A0A7G2D499"/>
<protein>
    <submittedName>
        <fullName evidence="1">Uncharacterized protein</fullName>
    </submittedName>
</protein>
<dbReference type="GeneID" id="90133105"/>
<reference evidence="1 2" key="1">
    <citation type="submission" date="2020-09" db="EMBL/GenBank/DDBJ databases">
        <authorList>
            <person name="Courtine D."/>
        </authorList>
    </citation>
    <scope>NUCLEOTIDE SEQUENCE [LARGE SCALE GENOMIC DNA]</scope>
    <source>
        <strain evidence="1 2">IRI35c</strain>
    </source>
</reference>
<name>A0A7G2D499_9EURY</name>
<sequence>MALSGRPTADVYVYINLNYGYAVLMNWKAFNTTLARLMFTDDYPGNYTPVYSDGGYVKIFRFEHPNVAVASENGSIVLRFTNATGTGLGLYGYLDNGTLVFKKWYGVGGMDSFVLPADINGSVVVRYVYVRKKTVLDRGFSGLMMCRLDKVL</sequence>
<proteinExistence type="predicted"/>
<dbReference type="KEGG" id="tcq:TIRI35C_0175"/>
<evidence type="ECO:0000313" key="1">
    <source>
        <dbReference type="EMBL" id="CAD5243329.1"/>
    </source>
</evidence>
<organism evidence="1 2">
    <name type="scientific">Thermococcus camini</name>
    <dbReference type="NCBI Taxonomy" id="2016373"/>
    <lineage>
        <taxon>Archaea</taxon>
        <taxon>Methanobacteriati</taxon>
        <taxon>Methanobacteriota</taxon>
        <taxon>Thermococci</taxon>
        <taxon>Thermococcales</taxon>
        <taxon>Thermococcaceae</taxon>
        <taxon>Thermococcus</taxon>
    </lineage>
</organism>
<evidence type="ECO:0000313" key="2">
    <source>
        <dbReference type="Proteomes" id="UP000516304"/>
    </source>
</evidence>
<dbReference type="EMBL" id="LR881183">
    <property type="protein sequence ID" value="CAD5243329.1"/>
    <property type="molecule type" value="Genomic_DNA"/>
</dbReference>
<keyword evidence="2" id="KW-1185">Reference proteome</keyword>